<dbReference type="EMBL" id="DWZA01000109">
    <property type="protein sequence ID" value="HJA72584.1"/>
    <property type="molecule type" value="Genomic_DNA"/>
</dbReference>
<keyword evidence="3 5" id="KW-0456">Lyase</keyword>
<sequence>MKHIPVTELTKESFAPYGRVVFPYRNTITKAGEGWKCCSPMDFVLPDAPMGIGVVYSEELPEKITAMERHVSREEVLWAAKEDLIMLADIPAFLGSFTAKPNPETVKAFRIPAGTVIIIGRGAWHSPAFAVKGTATYYFMVEQKKDFIDQDENPWIPFEGEEEIVVDR</sequence>
<reference evidence="5" key="2">
    <citation type="submission" date="2021-04" db="EMBL/GenBank/DDBJ databases">
        <authorList>
            <person name="Gilroy R."/>
        </authorList>
    </citation>
    <scope>NUCLEOTIDE SEQUENCE</scope>
    <source>
        <strain evidence="5">CHK178-16964</strain>
    </source>
</reference>
<protein>
    <submittedName>
        <fullName evidence="5">Ureidoglycolate lyase</fullName>
        <ecNumber evidence="5">4.3.2.3</ecNumber>
    </submittedName>
</protein>
<reference evidence="5" key="1">
    <citation type="journal article" date="2021" name="PeerJ">
        <title>Extensive microbial diversity within the chicken gut microbiome revealed by metagenomics and culture.</title>
        <authorList>
            <person name="Gilroy R."/>
            <person name="Ravi A."/>
            <person name="Getino M."/>
            <person name="Pursley I."/>
            <person name="Horton D.L."/>
            <person name="Alikhan N.F."/>
            <person name="Baker D."/>
            <person name="Gharbi K."/>
            <person name="Hall N."/>
            <person name="Watson M."/>
            <person name="Adriaenssens E.M."/>
            <person name="Foster-Nyarko E."/>
            <person name="Jarju S."/>
            <person name="Secka A."/>
            <person name="Antonio M."/>
            <person name="Oren A."/>
            <person name="Chaudhuri R.R."/>
            <person name="La Ragione R."/>
            <person name="Hildebrand F."/>
            <person name="Pallen M.J."/>
        </authorList>
    </citation>
    <scope>NUCLEOTIDE SEQUENCE</scope>
    <source>
        <strain evidence="5">CHK178-16964</strain>
    </source>
</reference>
<accession>A0A9D2HLD8</accession>
<dbReference type="Proteomes" id="UP000823900">
    <property type="component" value="Unassembled WGS sequence"/>
</dbReference>
<dbReference type="Gene3D" id="2.60.120.480">
    <property type="entry name" value="Ureidoglycolate hydrolase"/>
    <property type="match status" value="1"/>
</dbReference>
<dbReference type="InterPro" id="IPR011051">
    <property type="entry name" value="RmlC_Cupin_sf"/>
</dbReference>
<dbReference type="AlphaFoldDB" id="A0A9D2HLD8"/>
<dbReference type="GO" id="GO:0004848">
    <property type="term" value="F:ureidoglycolate hydrolase activity"/>
    <property type="evidence" value="ECO:0007669"/>
    <property type="project" value="InterPro"/>
</dbReference>
<dbReference type="GO" id="GO:0050385">
    <property type="term" value="F:ureidoglycolate lyase activity"/>
    <property type="evidence" value="ECO:0007669"/>
    <property type="project" value="UniProtKB-EC"/>
</dbReference>
<proteinExistence type="predicted"/>
<gene>
    <name evidence="5" type="ORF">IAA07_13590</name>
</gene>
<evidence type="ECO:0000313" key="6">
    <source>
        <dbReference type="Proteomes" id="UP000823900"/>
    </source>
</evidence>
<comment type="subunit">
    <text evidence="1">Homodimer.</text>
</comment>
<comment type="catalytic activity">
    <reaction evidence="4">
        <text>(S)-ureidoglycolate = urea + glyoxylate</text>
        <dbReference type="Rhea" id="RHEA:11304"/>
        <dbReference type="ChEBI" id="CHEBI:16199"/>
        <dbReference type="ChEBI" id="CHEBI:36655"/>
        <dbReference type="ChEBI" id="CHEBI:57296"/>
        <dbReference type="EC" id="4.3.2.3"/>
    </reaction>
</comment>
<dbReference type="Pfam" id="PF04115">
    <property type="entry name" value="Ureidogly_lyase"/>
    <property type="match status" value="1"/>
</dbReference>
<dbReference type="InterPro" id="IPR007247">
    <property type="entry name" value="Ureidogly_lyase"/>
</dbReference>
<dbReference type="GO" id="GO:0000256">
    <property type="term" value="P:allantoin catabolic process"/>
    <property type="evidence" value="ECO:0007669"/>
    <property type="project" value="InterPro"/>
</dbReference>
<dbReference type="SUPFAM" id="SSF51182">
    <property type="entry name" value="RmlC-like cupins"/>
    <property type="match status" value="1"/>
</dbReference>
<comment type="caution">
    <text evidence="5">The sequence shown here is derived from an EMBL/GenBank/DDBJ whole genome shotgun (WGS) entry which is preliminary data.</text>
</comment>
<evidence type="ECO:0000256" key="2">
    <source>
        <dbReference type="ARBA" id="ARBA00022631"/>
    </source>
</evidence>
<dbReference type="EC" id="4.3.2.3" evidence="5"/>
<evidence type="ECO:0000256" key="3">
    <source>
        <dbReference type="ARBA" id="ARBA00023239"/>
    </source>
</evidence>
<dbReference type="GO" id="GO:0006144">
    <property type="term" value="P:purine nucleobase metabolic process"/>
    <property type="evidence" value="ECO:0007669"/>
    <property type="project" value="UniProtKB-KW"/>
</dbReference>
<name>A0A9D2HLD8_9FIRM</name>
<keyword evidence="2" id="KW-0659">Purine metabolism</keyword>
<organism evidence="5 6">
    <name type="scientific">Candidatus Lachnoclostridium stercoravium</name>
    <dbReference type="NCBI Taxonomy" id="2838633"/>
    <lineage>
        <taxon>Bacteria</taxon>
        <taxon>Bacillati</taxon>
        <taxon>Bacillota</taxon>
        <taxon>Clostridia</taxon>
        <taxon>Lachnospirales</taxon>
        <taxon>Lachnospiraceae</taxon>
    </lineage>
</organism>
<evidence type="ECO:0000256" key="4">
    <source>
        <dbReference type="ARBA" id="ARBA00047684"/>
    </source>
</evidence>
<dbReference type="InterPro" id="IPR024060">
    <property type="entry name" value="Ureidoglycolate_lyase_dom_sf"/>
</dbReference>
<evidence type="ECO:0000256" key="1">
    <source>
        <dbReference type="ARBA" id="ARBA00011738"/>
    </source>
</evidence>
<evidence type="ECO:0000313" key="5">
    <source>
        <dbReference type="EMBL" id="HJA72584.1"/>
    </source>
</evidence>